<dbReference type="Proteomes" id="UP000217768">
    <property type="component" value="Unassembled WGS sequence"/>
</dbReference>
<protein>
    <submittedName>
        <fullName evidence="7">Ferredoxin reductase</fullName>
    </submittedName>
</protein>
<comment type="caution">
    <text evidence="7">The sequence shown here is derived from an EMBL/GenBank/DDBJ whole genome shotgun (WGS) entry which is preliminary data.</text>
</comment>
<dbReference type="InterPro" id="IPR050446">
    <property type="entry name" value="FAD-oxidoreductase/Apoptosis"/>
</dbReference>
<gene>
    <name evidence="7" type="ORF">CKJ66_05060</name>
</gene>
<evidence type="ECO:0000256" key="2">
    <source>
        <dbReference type="ARBA" id="ARBA00022630"/>
    </source>
</evidence>
<evidence type="ECO:0000256" key="1">
    <source>
        <dbReference type="ARBA" id="ARBA00001974"/>
    </source>
</evidence>
<accession>A0A2A2ZN67</accession>
<dbReference type="EMBL" id="NSFD01000005">
    <property type="protein sequence ID" value="PBA27967.1"/>
    <property type="molecule type" value="Genomic_DNA"/>
</dbReference>
<dbReference type="GO" id="GO:0016651">
    <property type="term" value="F:oxidoreductase activity, acting on NAD(P)H"/>
    <property type="evidence" value="ECO:0007669"/>
    <property type="project" value="TreeGrafter"/>
</dbReference>
<organism evidence="7 8">
    <name type="scientific">Mycobacterium avium</name>
    <dbReference type="NCBI Taxonomy" id="1764"/>
    <lineage>
        <taxon>Bacteria</taxon>
        <taxon>Bacillati</taxon>
        <taxon>Actinomycetota</taxon>
        <taxon>Actinomycetes</taxon>
        <taxon>Mycobacteriales</taxon>
        <taxon>Mycobacteriaceae</taxon>
        <taxon>Mycobacterium</taxon>
        <taxon>Mycobacterium avium complex (MAC)</taxon>
    </lineage>
</organism>
<proteinExistence type="predicted"/>
<dbReference type="InterPro" id="IPR023753">
    <property type="entry name" value="FAD/NAD-binding_dom"/>
</dbReference>
<dbReference type="PANTHER" id="PTHR43557:SF2">
    <property type="entry name" value="RIESKE DOMAIN-CONTAINING PROTEIN-RELATED"/>
    <property type="match status" value="1"/>
</dbReference>
<evidence type="ECO:0000259" key="6">
    <source>
        <dbReference type="Pfam" id="PF14759"/>
    </source>
</evidence>
<dbReference type="InterPro" id="IPR016156">
    <property type="entry name" value="FAD/NAD-linked_Rdtase_dimer_sf"/>
</dbReference>
<feature type="domain" description="FAD/NAD(P)-binding" evidence="5">
    <location>
        <begin position="4"/>
        <end position="297"/>
    </location>
</feature>
<evidence type="ECO:0000313" key="7">
    <source>
        <dbReference type="EMBL" id="PBA27967.1"/>
    </source>
</evidence>
<reference evidence="7 8" key="1">
    <citation type="submission" date="2017-08" db="EMBL/GenBank/DDBJ databases">
        <title>Phylogenetic analysis of Mycobacterium avium complex whole genomes.</title>
        <authorList>
            <person name="Caverly L.J."/>
            <person name="Spilker T."/>
            <person name="Lipuma J."/>
        </authorList>
    </citation>
    <scope>NUCLEOTIDE SEQUENCE [LARGE SCALE GENOMIC DNA]</scope>
    <source>
        <strain evidence="7 8">FLAC0165</strain>
    </source>
</reference>
<evidence type="ECO:0000256" key="3">
    <source>
        <dbReference type="ARBA" id="ARBA00022827"/>
    </source>
</evidence>
<dbReference type="SUPFAM" id="SSF51905">
    <property type="entry name" value="FAD/NAD(P)-binding domain"/>
    <property type="match status" value="2"/>
</dbReference>
<keyword evidence="3" id="KW-0274">FAD</keyword>
<dbReference type="SUPFAM" id="SSF55424">
    <property type="entry name" value="FAD/NAD-linked reductases, dimerisation (C-terminal) domain"/>
    <property type="match status" value="1"/>
</dbReference>
<comment type="cofactor">
    <cofactor evidence="1">
        <name>FAD</name>
        <dbReference type="ChEBI" id="CHEBI:57692"/>
    </cofactor>
</comment>
<keyword evidence="4" id="KW-0560">Oxidoreductase</keyword>
<dbReference type="PRINTS" id="PR00368">
    <property type="entry name" value="FADPNR"/>
</dbReference>
<dbReference type="PANTHER" id="PTHR43557">
    <property type="entry name" value="APOPTOSIS-INDUCING FACTOR 1"/>
    <property type="match status" value="1"/>
</dbReference>
<dbReference type="Pfam" id="PF14759">
    <property type="entry name" value="Reductase_C"/>
    <property type="match status" value="1"/>
</dbReference>
<feature type="domain" description="Reductase C-terminal" evidence="6">
    <location>
        <begin position="317"/>
        <end position="400"/>
    </location>
</feature>
<dbReference type="Gene3D" id="3.30.390.30">
    <property type="match status" value="1"/>
</dbReference>
<dbReference type="Pfam" id="PF07992">
    <property type="entry name" value="Pyr_redox_2"/>
    <property type="match status" value="1"/>
</dbReference>
<evidence type="ECO:0000256" key="4">
    <source>
        <dbReference type="ARBA" id="ARBA00023002"/>
    </source>
</evidence>
<evidence type="ECO:0000259" key="5">
    <source>
        <dbReference type="Pfam" id="PF07992"/>
    </source>
</evidence>
<sequence length="403" mass="41565">MTRRVAVVGGGVGGVSVIAGLRAGGFDGDVVLIDEGEFPYDRPPLSKAYLAGDADLKSIALQPPEWFDDQRVRLMSHSSVGALRPGLGVVELSDGSAIRADKVVLATGGHAIRPPIPGADSTRVHTLRSAQDADRLRAALVPGGRLLIVGAGLIGAEVASTAMHLGCHVTIVDPVAAPLAAIVGDEVASWLHGMHTAHGAMVLRGVVESFQDSPDGITAVLAGSEPRVFDAVVLAVGMAPATPLARDAGLTVDGGIVVDSMQVTSNPAILAVGDVARTCAGGLLLRRSEHWEAAQHDAQRAAATILGGPQPAAGASWFWTDRYGTHVEVVGNLTGADEFASRGCPGEQPYACFGLRDGRVTGAVAVGDSASVRAARRLIDRGITVSAAELGDRSVDLRRLIRR</sequence>
<dbReference type="AlphaFoldDB" id="A0A2A2ZN67"/>
<dbReference type="InterPro" id="IPR028202">
    <property type="entry name" value="Reductase_C"/>
</dbReference>
<dbReference type="GO" id="GO:0005737">
    <property type="term" value="C:cytoplasm"/>
    <property type="evidence" value="ECO:0007669"/>
    <property type="project" value="TreeGrafter"/>
</dbReference>
<evidence type="ECO:0000313" key="8">
    <source>
        <dbReference type="Proteomes" id="UP000217768"/>
    </source>
</evidence>
<dbReference type="RefSeq" id="WP_079630324.1">
    <property type="nucleotide sequence ID" value="NZ_NSFD01000005.1"/>
</dbReference>
<name>A0A2A2ZN67_MYCAV</name>
<dbReference type="Gene3D" id="3.50.50.60">
    <property type="entry name" value="FAD/NAD(P)-binding domain"/>
    <property type="match status" value="2"/>
</dbReference>
<keyword evidence="2" id="KW-0285">Flavoprotein</keyword>
<dbReference type="PRINTS" id="PR00411">
    <property type="entry name" value="PNDRDTASEI"/>
</dbReference>
<dbReference type="InterPro" id="IPR036188">
    <property type="entry name" value="FAD/NAD-bd_sf"/>
</dbReference>